<dbReference type="Proteomes" id="UP000054217">
    <property type="component" value="Unassembled WGS sequence"/>
</dbReference>
<evidence type="ECO:0000313" key="2">
    <source>
        <dbReference type="Proteomes" id="UP000054217"/>
    </source>
</evidence>
<feature type="non-terminal residue" evidence="1">
    <location>
        <position position="1"/>
    </location>
</feature>
<proteinExistence type="predicted"/>
<name>A0A0C3JDT5_PISTI</name>
<accession>A0A0C3JDT5</accession>
<reference evidence="1 2" key="1">
    <citation type="submission" date="2014-04" db="EMBL/GenBank/DDBJ databases">
        <authorList>
            <consortium name="DOE Joint Genome Institute"/>
            <person name="Kuo A."/>
            <person name="Kohler A."/>
            <person name="Costa M.D."/>
            <person name="Nagy L.G."/>
            <person name="Floudas D."/>
            <person name="Copeland A."/>
            <person name="Barry K.W."/>
            <person name="Cichocki N."/>
            <person name="Veneault-Fourrey C."/>
            <person name="LaButti K."/>
            <person name="Lindquist E.A."/>
            <person name="Lipzen A."/>
            <person name="Lundell T."/>
            <person name="Morin E."/>
            <person name="Murat C."/>
            <person name="Sun H."/>
            <person name="Tunlid A."/>
            <person name="Henrissat B."/>
            <person name="Grigoriev I.V."/>
            <person name="Hibbett D.S."/>
            <person name="Martin F."/>
            <person name="Nordberg H.P."/>
            <person name="Cantor M.N."/>
            <person name="Hua S.X."/>
        </authorList>
    </citation>
    <scope>NUCLEOTIDE SEQUENCE [LARGE SCALE GENOMIC DNA]</scope>
    <source>
        <strain evidence="1 2">Marx 270</strain>
    </source>
</reference>
<organism evidence="1 2">
    <name type="scientific">Pisolithus tinctorius Marx 270</name>
    <dbReference type="NCBI Taxonomy" id="870435"/>
    <lineage>
        <taxon>Eukaryota</taxon>
        <taxon>Fungi</taxon>
        <taxon>Dikarya</taxon>
        <taxon>Basidiomycota</taxon>
        <taxon>Agaricomycotina</taxon>
        <taxon>Agaricomycetes</taxon>
        <taxon>Agaricomycetidae</taxon>
        <taxon>Boletales</taxon>
        <taxon>Sclerodermatineae</taxon>
        <taxon>Pisolithaceae</taxon>
        <taxon>Pisolithus</taxon>
    </lineage>
</organism>
<sequence length="76" mass="8540">MLFRHVATALGAHPAAVCKNLVSSKYLRVARWLSCYLWKPDDRALAVKNKQSGRTSVLLTRRRKIQTVRQSTATGS</sequence>
<dbReference type="AlphaFoldDB" id="A0A0C3JDT5"/>
<gene>
    <name evidence="1" type="ORF">M404DRAFT_1007181</name>
</gene>
<dbReference type="EMBL" id="KN832060">
    <property type="protein sequence ID" value="KIN95806.1"/>
    <property type="molecule type" value="Genomic_DNA"/>
</dbReference>
<protein>
    <submittedName>
        <fullName evidence="1">Uncharacterized protein</fullName>
    </submittedName>
</protein>
<dbReference type="InParanoid" id="A0A0C3JDT5"/>
<reference evidence="2" key="2">
    <citation type="submission" date="2015-01" db="EMBL/GenBank/DDBJ databases">
        <title>Evolutionary Origins and Diversification of the Mycorrhizal Mutualists.</title>
        <authorList>
            <consortium name="DOE Joint Genome Institute"/>
            <consortium name="Mycorrhizal Genomics Consortium"/>
            <person name="Kohler A."/>
            <person name="Kuo A."/>
            <person name="Nagy L.G."/>
            <person name="Floudas D."/>
            <person name="Copeland A."/>
            <person name="Barry K.W."/>
            <person name="Cichocki N."/>
            <person name="Veneault-Fourrey C."/>
            <person name="LaButti K."/>
            <person name="Lindquist E.A."/>
            <person name="Lipzen A."/>
            <person name="Lundell T."/>
            <person name="Morin E."/>
            <person name="Murat C."/>
            <person name="Riley R."/>
            <person name="Ohm R."/>
            <person name="Sun H."/>
            <person name="Tunlid A."/>
            <person name="Henrissat B."/>
            <person name="Grigoriev I.V."/>
            <person name="Hibbett D.S."/>
            <person name="Martin F."/>
        </authorList>
    </citation>
    <scope>NUCLEOTIDE SEQUENCE [LARGE SCALE GENOMIC DNA]</scope>
    <source>
        <strain evidence="2">Marx 270</strain>
    </source>
</reference>
<evidence type="ECO:0000313" key="1">
    <source>
        <dbReference type="EMBL" id="KIN95806.1"/>
    </source>
</evidence>
<dbReference type="HOGENOM" id="CLU_2655466_0_0_1"/>
<keyword evidence="2" id="KW-1185">Reference proteome</keyword>